<comment type="subcellular location">
    <subcellularLocation>
        <location evidence="3">Nucleus</location>
    </subcellularLocation>
</comment>
<reference evidence="6 7" key="1">
    <citation type="submission" date="2013-11" db="EMBL/GenBank/DDBJ databases">
        <title>Draft genome of the bovine lungworm Dictyocaulus viviparus.</title>
        <authorList>
            <person name="Mitreva M."/>
        </authorList>
    </citation>
    <scope>NUCLEOTIDE SEQUENCE [LARGE SCALE GENOMIC DNA]</scope>
    <source>
        <strain evidence="6 7">HannoverDv2000</strain>
    </source>
</reference>
<dbReference type="Pfam" id="PF00178">
    <property type="entry name" value="Ets"/>
    <property type="match status" value="1"/>
</dbReference>
<dbReference type="SUPFAM" id="SSF46785">
    <property type="entry name" value="Winged helix' DNA-binding domain"/>
    <property type="match status" value="1"/>
</dbReference>
<dbReference type="PANTHER" id="PTHR11849">
    <property type="entry name" value="ETS"/>
    <property type="match status" value="1"/>
</dbReference>
<dbReference type="GO" id="GO:0000981">
    <property type="term" value="F:DNA-binding transcription factor activity, RNA polymerase II-specific"/>
    <property type="evidence" value="ECO:0007669"/>
    <property type="project" value="TreeGrafter"/>
</dbReference>
<gene>
    <name evidence="6" type="ORF">DICVIV_10592</name>
</gene>
<dbReference type="SMART" id="SM00251">
    <property type="entry name" value="SAM_PNT"/>
    <property type="match status" value="1"/>
</dbReference>
<evidence type="ECO:0000313" key="6">
    <source>
        <dbReference type="EMBL" id="KJH43386.1"/>
    </source>
</evidence>
<feature type="domain" description="ETS" evidence="4">
    <location>
        <begin position="311"/>
        <end position="398"/>
    </location>
</feature>
<dbReference type="InterPro" id="IPR003118">
    <property type="entry name" value="Pointed_dom"/>
</dbReference>
<dbReference type="CDD" id="cd08757">
    <property type="entry name" value="SAM_PNT_ESE"/>
    <property type="match status" value="1"/>
</dbReference>
<dbReference type="InterPro" id="IPR000418">
    <property type="entry name" value="Ets_dom"/>
</dbReference>
<dbReference type="Pfam" id="PF02198">
    <property type="entry name" value="SAM_PNT"/>
    <property type="match status" value="1"/>
</dbReference>
<evidence type="ECO:0000259" key="5">
    <source>
        <dbReference type="PROSITE" id="PS51433"/>
    </source>
</evidence>
<dbReference type="PROSITE" id="PS51433">
    <property type="entry name" value="PNT"/>
    <property type="match status" value="1"/>
</dbReference>
<dbReference type="SUPFAM" id="SSF47769">
    <property type="entry name" value="SAM/Pointed domain"/>
    <property type="match status" value="1"/>
</dbReference>
<dbReference type="InterPro" id="IPR036388">
    <property type="entry name" value="WH-like_DNA-bd_sf"/>
</dbReference>
<evidence type="ECO:0000259" key="4">
    <source>
        <dbReference type="PROSITE" id="PS50061"/>
    </source>
</evidence>
<protein>
    <submittedName>
        <fullName evidence="6">Ets-domain protein</fullName>
    </submittedName>
</protein>
<dbReference type="Gene3D" id="1.10.10.10">
    <property type="entry name" value="Winged helix-like DNA-binding domain superfamily/Winged helix DNA-binding domain"/>
    <property type="match status" value="1"/>
</dbReference>
<evidence type="ECO:0000256" key="2">
    <source>
        <dbReference type="ARBA" id="ARBA00023125"/>
    </source>
</evidence>
<dbReference type="PROSITE" id="PS50061">
    <property type="entry name" value="ETS_DOMAIN_3"/>
    <property type="match status" value="1"/>
</dbReference>
<dbReference type="EMBL" id="KN716564">
    <property type="protein sequence ID" value="KJH43386.1"/>
    <property type="molecule type" value="Genomic_DNA"/>
</dbReference>
<evidence type="ECO:0000313" key="7">
    <source>
        <dbReference type="Proteomes" id="UP000053766"/>
    </source>
</evidence>
<dbReference type="InterPro" id="IPR046328">
    <property type="entry name" value="ETS_fam"/>
</dbReference>
<dbReference type="InterPro" id="IPR036390">
    <property type="entry name" value="WH_DNA-bd_sf"/>
</dbReference>
<proteinExistence type="inferred from homology"/>
<dbReference type="InterPro" id="IPR013761">
    <property type="entry name" value="SAM/pointed_sf"/>
</dbReference>
<dbReference type="STRING" id="29172.A0A0D8XLY4"/>
<dbReference type="GO" id="GO:0030154">
    <property type="term" value="P:cell differentiation"/>
    <property type="evidence" value="ECO:0007669"/>
    <property type="project" value="TreeGrafter"/>
</dbReference>
<keyword evidence="2 3" id="KW-0238">DNA-binding</keyword>
<keyword evidence="3" id="KW-0539">Nucleus</keyword>
<sequence length="412" mass="45894">MPNTGSRPTTAPVLPLYPGLMCLPALLNKLSGSQGILRQPMSTAPYKPIPNNEKVDLARFRVKDPVEWLVDDVVSWMLDVAKRHGIPFEEMNMHKFANLTGQQLIAMSEQNFVDRDPIWGPLIYNELRKNLAEDTSVIDEIMKKYNADEDNATTVSAGPSTSYDIPKTHLAAPTASPIVPQFQSLSQSLNHTLNQTLNHGIQLSPNLSQNLQQTLNHSLATSLAAGLSTGLSPVNLGIVHNGLSPGSPLVGAQLQSKISPLPSDMTSYSTNAVATRSEFEGSEERRSIVDSKIRKCKDGKARKRSQHTKGNKLWEFIRDALKNPITCPSVVRWEDPIEGVFRIVESEKLARLWGERKNNTKMTYEKLSRAMRTYYEKQILVPVPKTGLYPKKLVYKFGPSAHGWDSVKEELL</sequence>
<accession>A0A0D8XLY4</accession>
<evidence type="ECO:0000256" key="3">
    <source>
        <dbReference type="RuleBase" id="RU004019"/>
    </source>
</evidence>
<dbReference type="GO" id="GO:0005634">
    <property type="term" value="C:nucleus"/>
    <property type="evidence" value="ECO:0007669"/>
    <property type="project" value="UniProtKB-SubCell"/>
</dbReference>
<dbReference type="OrthoDB" id="8196042at2759"/>
<reference evidence="7" key="2">
    <citation type="journal article" date="2016" name="Sci. Rep.">
        <title>Dictyocaulus viviparus genome, variome and transcriptome elucidate lungworm biology and support future intervention.</title>
        <authorList>
            <person name="McNulty S.N."/>
            <person name="Strube C."/>
            <person name="Rosa B.A."/>
            <person name="Martin J.C."/>
            <person name="Tyagi R."/>
            <person name="Choi Y.J."/>
            <person name="Wang Q."/>
            <person name="Hallsworth Pepin K."/>
            <person name="Zhang X."/>
            <person name="Ozersky P."/>
            <person name="Wilson R.K."/>
            <person name="Sternberg P.W."/>
            <person name="Gasser R.B."/>
            <person name="Mitreva M."/>
        </authorList>
    </citation>
    <scope>NUCLEOTIDE SEQUENCE [LARGE SCALE GENOMIC DNA]</scope>
    <source>
        <strain evidence="7">HannoverDv2000</strain>
    </source>
</reference>
<feature type="domain" description="PNT" evidence="5">
    <location>
        <begin position="47"/>
        <end position="134"/>
    </location>
</feature>
<keyword evidence="7" id="KW-1185">Reference proteome</keyword>
<comment type="similarity">
    <text evidence="1 3">Belongs to the ETS family.</text>
</comment>
<dbReference type="PRINTS" id="PR00454">
    <property type="entry name" value="ETSDOMAIN"/>
</dbReference>
<name>A0A0D8XLY4_DICVI</name>
<dbReference type="SMART" id="SM00413">
    <property type="entry name" value="ETS"/>
    <property type="match status" value="1"/>
</dbReference>
<evidence type="ECO:0000256" key="1">
    <source>
        <dbReference type="ARBA" id="ARBA00005562"/>
    </source>
</evidence>
<dbReference type="Proteomes" id="UP000053766">
    <property type="component" value="Unassembled WGS sequence"/>
</dbReference>
<organism evidence="6 7">
    <name type="scientific">Dictyocaulus viviparus</name>
    <name type="common">Bovine lungworm</name>
    <dbReference type="NCBI Taxonomy" id="29172"/>
    <lineage>
        <taxon>Eukaryota</taxon>
        <taxon>Metazoa</taxon>
        <taxon>Ecdysozoa</taxon>
        <taxon>Nematoda</taxon>
        <taxon>Chromadorea</taxon>
        <taxon>Rhabditida</taxon>
        <taxon>Rhabditina</taxon>
        <taxon>Rhabditomorpha</taxon>
        <taxon>Strongyloidea</taxon>
        <taxon>Metastrongylidae</taxon>
        <taxon>Dictyocaulus</taxon>
    </lineage>
</organism>
<dbReference type="GO" id="GO:0043565">
    <property type="term" value="F:sequence-specific DNA binding"/>
    <property type="evidence" value="ECO:0007669"/>
    <property type="project" value="InterPro"/>
</dbReference>
<dbReference type="AlphaFoldDB" id="A0A0D8XLY4"/>
<dbReference type="Gene3D" id="1.10.150.50">
    <property type="entry name" value="Transcription Factor, Ets-1"/>
    <property type="match status" value="1"/>
</dbReference>
<dbReference type="PANTHER" id="PTHR11849:SF190">
    <property type="entry name" value="ETS-DOMAIN PROTEIN"/>
    <property type="match status" value="1"/>
</dbReference>